<name>A0ABX4MF34_9HYPH</name>
<proteinExistence type="predicted"/>
<dbReference type="EMBL" id="NXGL01000010">
    <property type="protein sequence ID" value="PIM95074.1"/>
    <property type="molecule type" value="Genomic_DNA"/>
</dbReference>
<keyword evidence="3" id="KW-1185">Reference proteome</keyword>
<comment type="caution">
    <text evidence="2">The sequence shown here is derived from an EMBL/GenBank/DDBJ whole genome shotgun (WGS) entry which is preliminary data.</text>
</comment>
<sequence length="405" mass="46801">MNFKIDYSKKTEIKLHNMICKLQFMLFVNIIKSPIIIKFLYLIMEGLHSCVLDVCEILDINSSYDSFKLNNNCSFQIDNYSQERSYIHYLKGKGSENNSWFKSCKCQTCSLIRLLYKTVLYRNSLRTHWCIANILIKLGPDYKVIRLLCILLSFVKHNIDVVRLICSHQKKTLTHFVSMLKIDSILRKTKRQMVEACSWIPMNISAAYCDYGVQRPTLIAIGTTGLLMSINRFNFLSNQYFSAYAKQWVKQKIVQKIIEDNGGLNYIKNSDAKDNKMIKLKKLSLDYCLDDSDLHETVADDDIETDENETVEPDVELDITDVYDSMTTAKLALMSPTEERSVRLKKLSYDKLSLSNIGSDLGLSKEEIRQSLLSANVKFKEINCPDIMAYSRNKPIDLPCEDQHE</sequence>
<reference evidence="2" key="1">
    <citation type="submission" date="2017-09" db="EMBL/GenBank/DDBJ databases">
        <authorList>
            <person name="Campbell M.A."/>
            <person name="Lukasik P."/>
            <person name="Simon C."/>
            <person name="McCutcheon J.P."/>
        </authorList>
    </citation>
    <scope>NUCLEOTIDE SEQUENCE [LARGE SCALE GENOMIC DNA]</scope>
    <source>
        <strain evidence="2">MAGCAS</strain>
    </source>
</reference>
<evidence type="ECO:0000313" key="2">
    <source>
        <dbReference type="EMBL" id="PIM95074.1"/>
    </source>
</evidence>
<keyword evidence="1" id="KW-0472">Membrane</keyword>
<accession>A0ABX4MF34</accession>
<dbReference type="SUPFAM" id="SSF88946">
    <property type="entry name" value="Sigma2 domain of RNA polymerase sigma factors"/>
    <property type="match status" value="1"/>
</dbReference>
<keyword evidence="1" id="KW-1133">Transmembrane helix</keyword>
<protein>
    <submittedName>
        <fullName evidence="2">RNA polymerase sigma factor rpoD</fullName>
    </submittedName>
</protein>
<dbReference type="Gene3D" id="1.20.120.1810">
    <property type="match status" value="1"/>
</dbReference>
<feature type="transmembrane region" description="Helical" evidence="1">
    <location>
        <begin position="24"/>
        <end position="44"/>
    </location>
</feature>
<keyword evidence="1" id="KW-0812">Transmembrane</keyword>
<dbReference type="Proteomes" id="UP000229707">
    <property type="component" value="Unassembled WGS sequence"/>
</dbReference>
<evidence type="ECO:0000313" key="3">
    <source>
        <dbReference type="Proteomes" id="UP000229707"/>
    </source>
</evidence>
<dbReference type="InterPro" id="IPR013325">
    <property type="entry name" value="RNA_pol_sigma_r2"/>
</dbReference>
<organism evidence="2 3">
    <name type="scientific">Candidatus Hodgkinia cicadicola</name>
    <dbReference type="NCBI Taxonomy" id="573658"/>
    <lineage>
        <taxon>Bacteria</taxon>
        <taxon>Pseudomonadati</taxon>
        <taxon>Pseudomonadota</taxon>
        <taxon>Alphaproteobacteria</taxon>
        <taxon>Hyphomicrobiales</taxon>
        <taxon>Candidatus Hodgkinia</taxon>
    </lineage>
</organism>
<gene>
    <name evidence="2" type="primary">rpoD</name>
    <name evidence="2" type="ORF">MAGCAS_95</name>
</gene>
<evidence type="ECO:0000256" key="1">
    <source>
        <dbReference type="SAM" id="Phobius"/>
    </source>
</evidence>